<dbReference type="EMBL" id="CADCTZ010001544">
    <property type="protein sequence ID" value="CAA9404241.1"/>
    <property type="molecule type" value="Genomic_DNA"/>
</dbReference>
<dbReference type="AlphaFoldDB" id="A0A6J4P5Q0"/>
<evidence type="ECO:0000313" key="2">
    <source>
        <dbReference type="EMBL" id="CAA9404241.1"/>
    </source>
</evidence>
<evidence type="ECO:0000256" key="1">
    <source>
        <dbReference type="SAM" id="MobiDB-lite"/>
    </source>
</evidence>
<feature type="compositionally biased region" description="Polar residues" evidence="1">
    <location>
        <begin position="63"/>
        <end position="78"/>
    </location>
</feature>
<proteinExistence type="predicted"/>
<gene>
    <name evidence="2" type="ORF">AVDCRST_MAG84-6286</name>
</gene>
<sequence>MAWKSALNIGTISLILSLEAVAVGSFLIPAEALNSPANSVQPHSQPQLPLNWQTAQPPEASGSRPNNQQLGAQWNSFQPPEEGVPGRREGGGTRGLECSTATRALTALIPESTMGQTISAKPTFFYYLPVALDKTVQFELVDERDKTLYKKSFRMVTTRAGVVSVSLDSDDSSPALEVGKNYQWYFTIKCNPKNYTTDDVLVSGWINRTALAPNVKTELDRSPDRRAQLSIFAQQGLWYEYLATLAQLRIESPSDASLAIKWSAVLNSVQLGKIAQEPLVPSELTPLRKK</sequence>
<name>A0A6J4P5Q0_9CYAN</name>
<dbReference type="InterPro" id="IPR010328">
    <property type="entry name" value="DUF928"/>
</dbReference>
<accession>A0A6J4P5Q0</accession>
<organism evidence="2">
    <name type="scientific">uncultured Microcoleus sp</name>
    <dbReference type="NCBI Taxonomy" id="259945"/>
    <lineage>
        <taxon>Bacteria</taxon>
        <taxon>Bacillati</taxon>
        <taxon>Cyanobacteriota</taxon>
        <taxon>Cyanophyceae</taxon>
        <taxon>Oscillatoriophycideae</taxon>
        <taxon>Oscillatoriales</taxon>
        <taxon>Microcoleaceae</taxon>
        <taxon>Microcoleus</taxon>
        <taxon>environmental samples</taxon>
    </lineage>
</organism>
<evidence type="ECO:0008006" key="3">
    <source>
        <dbReference type="Google" id="ProtNLM"/>
    </source>
</evidence>
<feature type="compositionally biased region" description="Polar residues" evidence="1">
    <location>
        <begin position="36"/>
        <end position="56"/>
    </location>
</feature>
<reference evidence="2" key="1">
    <citation type="submission" date="2020-02" db="EMBL/GenBank/DDBJ databases">
        <authorList>
            <person name="Meier V. D."/>
        </authorList>
    </citation>
    <scope>NUCLEOTIDE SEQUENCE</scope>
    <source>
        <strain evidence="2">AVDCRST_MAG84</strain>
    </source>
</reference>
<dbReference type="Pfam" id="PF06051">
    <property type="entry name" value="DUF928"/>
    <property type="match status" value="1"/>
</dbReference>
<feature type="region of interest" description="Disordered" evidence="1">
    <location>
        <begin position="36"/>
        <end position="96"/>
    </location>
</feature>
<protein>
    <recommendedName>
        <fullName evidence="3">DUF928 domain-containing protein</fullName>
    </recommendedName>
</protein>